<dbReference type="EnsemblPlants" id="AET4Gv20325400.1">
    <property type="protein sequence ID" value="AET4Gv20325400.1"/>
    <property type="gene ID" value="AET4Gv20325400"/>
</dbReference>
<organism evidence="2 3">
    <name type="scientific">Aegilops tauschii subsp. strangulata</name>
    <name type="common">Goatgrass</name>
    <dbReference type="NCBI Taxonomy" id="200361"/>
    <lineage>
        <taxon>Eukaryota</taxon>
        <taxon>Viridiplantae</taxon>
        <taxon>Streptophyta</taxon>
        <taxon>Embryophyta</taxon>
        <taxon>Tracheophyta</taxon>
        <taxon>Spermatophyta</taxon>
        <taxon>Magnoliopsida</taxon>
        <taxon>Liliopsida</taxon>
        <taxon>Poales</taxon>
        <taxon>Poaceae</taxon>
        <taxon>BOP clade</taxon>
        <taxon>Pooideae</taxon>
        <taxon>Triticodae</taxon>
        <taxon>Triticeae</taxon>
        <taxon>Triticinae</taxon>
        <taxon>Aegilops</taxon>
    </lineage>
</organism>
<feature type="region of interest" description="Disordered" evidence="1">
    <location>
        <begin position="90"/>
        <end position="114"/>
    </location>
</feature>
<reference evidence="2" key="3">
    <citation type="journal article" date="2017" name="Nature">
        <title>Genome sequence of the progenitor of the wheat D genome Aegilops tauschii.</title>
        <authorList>
            <person name="Luo M.C."/>
            <person name="Gu Y.Q."/>
            <person name="Puiu D."/>
            <person name="Wang H."/>
            <person name="Twardziok S.O."/>
            <person name="Deal K.R."/>
            <person name="Huo N."/>
            <person name="Zhu T."/>
            <person name="Wang L."/>
            <person name="Wang Y."/>
            <person name="McGuire P.E."/>
            <person name="Liu S."/>
            <person name="Long H."/>
            <person name="Ramasamy R.K."/>
            <person name="Rodriguez J.C."/>
            <person name="Van S.L."/>
            <person name="Yuan L."/>
            <person name="Wang Z."/>
            <person name="Xia Z."/>
            <person name="Xiao L."/>
            <person name="Anderson O.D."/>
            <person name="Ouyang S."/>
            <person name="Liang Y."/>
            <person name="Zimin A.V."/>
            <person name="Pertea G."/>
            <person name="Qi P."/>
            <person name="Bennetzen J.L."/>
            <person name="Dai X."/>
            <person name="Dawson M.W."/>
            <person name="Muller H.G."/>
            <person name="Kugler K."/>
            <person name="Rivarola-Duarte L."/>
            <person name="Spannagl M."/>
            <person name="Mayer K.F.X."/>
            <person name="Lu F.H."/>
            <person name="Bevan M.W."/>
            <person name="Leroy P."/>
            <person name="Li P."/>
            <person name="You F.M."/>
            <person name="Sun Q."/>
            <person name="Liu Z."/>
            <person name="Lyons E."/>
            <person name="Wicker T."/>
            <person name="Salzberg S.L."/>
            <person name="Devos K.M."/>
            <person name="Dvorak J."/>
        </authorList>
    </citation>
    <scope>NUCLEOTIDE SEQUENCE [LARGE SCALE GENOMIC DNA]</scope>
    <source>
        <strain evidence="2">cv. AL8/78</strain>
    </source>
</reference>
<evidence type="ECO:0000313" key="3">
    <source>
        <dbReference type="Proteomes" id="UP000015105"/>
    </source>
</evidence>
<sequence>MEIRGWVVAARCSCRLSLRGPAAPSSRSRRMTRARTRRPTRGEAVEGCAGWPSGVGGLPLRPHAPGARAGTALGHPLRPRRDALHPHLLGGAQRDDARPGQVRQQGRPGQAHRRRARLIRSALPKSPLFFLSSSVVTDTTYIVWSSSDLVIASCVPVV</sequence>
<reference evidence="3" key="2">
    <citation type="journal article" date="2017" name="Nat. Plants">
        <title>The Aegilops tauschii genome reveals multiple impacts of transposons.</title>
        <authorList>
            <person name="Zhao G."/>
            <person name="Zou C."/>
            <person name="Li K."/>
            <person name="Wang K."/>
            <person name="Li T."/>
            <person name="Gao L."/>
            <person name="Zhang X."/>
            <person name="Wang H."/>
            <person name="Yang Z."/>
            <person name="Liu X."/>
            <person name="Jiang W."/>
            <person name="Mao L."/>
            <person name="Kong X."/>
            <person name="Jiao Y."/>
            <person name="Jia J."/>
        </authorList>
    </citation>
    <scope>NUCLEOTIDE SEQUENCE [LARGE SCALE GENOMIC DNA]</scope>
    <source>
        <strain evidence="3">cv. AL8/78</strain>
    </source>
</reference>
<proteinExistence type="predicted"/>
<reference evidence="2" key="5">
    <citation type="journal article" date="2021" name="G3 (Bethesda)">
        <title>Aegilops tauschii genome assembly Aet v5.0 features greater sequence contiguity and improved annotation.</title>
        <authorList>
            <person name="Wang L."/>
            <person name="Zhu T."/>
            <person name="Rodriguez J.C."/>
            <person name="Deal K.R."/>
            <person name="Dubcovsky J."/>
            <person name="McGuire P.E."/>
            <person name="Lux T."/>
            <person name="Spannagl M."/>
            <person name="Mayer K.F.X."/>
            <person name="Baldrich P."/>
            <person name="Meyers B.C."/>
            <person name="Huo N."/>
            <person name="Gu Y.Q."/>
            <person name="Zhou H."/>
            <person name="Devos K.M."/>
            <person name="Bennetzen J.L."/>
            <person name="Unver T."/>
            <person name="Budak H."/>
            <person name="Gulick P.J."/>
            <person name="Galiba G."/>
            <person name="Kalapos B."/>
            <person name="Nelson D.R."/>
            <person name="Li P."/>
            <person name="You F.M."/>
            <person name="Luo M.C."/>
            <person name="Dvorak J."/>
        </authorList>
    </citation>
    <scope>NUCLEOTIDE SEQUENCE [LARGE SCALE GENOMIC DNA]</scope>
    <source>
        <strain evidence="2">cv. AL8/78</strain>
    </source>
</reference>
<dbReference type="Proteomes" id="UP000015105">
    <property type="component" value="Chromosome 4D"/>
</dbReference>
<evidence type="ECO:0000313" key="2">
    <source>
        <dbReference type="EnsemblPlants" id="AET4Gv20325400.1"/>
    </source>
</evidence>
<dbReference type="AlphaFoldDB" id="A0A453HWG5"/>
<reference evidence="3" key="1">
    <citation type="journal article" date="2014" name="Science">
        <title>Ancient hybridizations among the ancestral genomes of bread wheat.</title>
        <authorList>
            <consortium name="International Wheat Genome Sequencing Consortium,"/>
            <person name="Marcussen T."/>
            <person name="Sandve S.R."/>
            <person name="Heier L."/>
            <person name="Spannagl M."/>
            <person name="Pfeifer M."/>
            <person name="Jakobsen K.S."/>
            <person name="Wulff B.B."/>
            <person name="Steuernagel B."/>
            <person name="Mayer K.F."/>
            <person name="Olsen O.A."/>
        </authorList>
    </citation>
    <scope>NUCLEOTIDE SEQUENCE [LARGE SCALE GENOMIC DNA]</scope>
    <source>
        <strain evidence="3">cv. AL8/78</strain>
    </source>
</reference>
<name>A0A453HWG5_AEGTS</name>
<feature type="compositionally biased region" description="Low complexity" evidence="1">
    <location>
        <begin position="99"/>
        <end position="109"/>
    </location>
</feature>
<evidence type="ECO:0000256" key="1">
    <source>
        <dbReference type="SAM" id="MobiDB-lite"/>
    </source>
</evidence>
<protein>
    <submittedName>
        <fullName evidence="2">Uncharacterized protein</fullName>
    </submittedName>
</protein>
<feature type="region of interest" description="Disordered" evidence="1">
    <location>
        <begin position="19"/>
        <end position="45"/>
    </location>
</feature>
<accession>A0A453HWG5</accession>
<keyword evidence="3" id="KW-1185">Reference proteome</keyword>
<feature type="compositionally biased region" description="Basic residues" evidence="1">
    <location>
        <begin position="27"/>
        <end position="39"/>
    </location>
</feature>
<dbReference type="Gramene" id="AET4Gv20325400.1">
    <property type="protein sequence ID" value="AET4Gv20325400.1"/>
    <property type="gene ID" value="AET4Gv20325400"/>
</dbReference>
<reference evidence="2" key="4">
    <citation type="submission" date="2019-03" db="UniProtKB">
        <authorList>
            <consortium name="EnsemblPlants"/>
        </authorList>
    </citation>
    <scope>IDENTIFICATION</scope>
</reference>